<dbReference type="EMBL" id="VJMG01000021">
    <property type="protein sequence ID" value="TRL39348.1"/>
    <property type="molecule type" value="Genomic_DNA"/>
</dbReference>
<evidence type="ECO:0000256" key="5">
    <source>
        <dbReference type="ARBA" id="ARBA00023136"/>
    </source>
</evidence>
<evidence type="ECO:0000313" key="8">
    <source>
        <dbReference type="Proteomes" id="UP000316801"/>
    </source>
</evidence>
<comment type="similarity">
    <text evidence="2">Belongs to the CbiQ family.</text>
</comment>
<comment type="subcellular location">
    <subcellularLocation>
        <location evidence="1">Membrane</location>
        <topology evidence="1">Multi-pass membrane protein</topology>
    </subcellularLocation>
</comment>
<accession>A0A549TBY7</accession>
<keyword evidence="3 6" id="KW-0812">Transmembrane</keyword>
<evidence type="ECO:0000256" key="4">
    <source>
        <dbReference type="ARBA" id="ARBA00022989"/>
    </source>
</evidence>
<dbReference type="AlphaFoldDB" id="A0A549TBY7"/>
<evidence type="ECO:0000256" key="2">
    <source>
        <dbReference type="ARBA" id="ARBA00008564"/>
    </source>
</evidence>
<name>A0A549TBY7_9HYPH</name>
<feature type="transmembrane region" description="Helical" evidence="6">
    <location>
        <begin position="96"/>
        <end position="119"/>
    </location>
</feature>
<organism evidence="7 8">
    <name type="scientific">Rhizobium straminoryzae</name>
    <dbReference type="NCBI Taxonomy" id="1387186"/>
    <lineage>
        <taxon>Bacteria</taxon>
        <taxon>Pseudomonadati</taxon>
        <taxon>Pseudomonadota</taxon>
        <taxon>Alphaproteobacteria</taxon>
        <taxon>Hyphomicrobiales</taxon>
        <taxon>Rhizobiaceae</taxon>
        <taxon>Rhizobium/Agrobacterium group</taxon>
        <taxon>Rhizobium</taxon>
    </lineage>
</organism>
<reference evidence="7 8" key="1">
    <citation type="submission" date="2019-07" db="EMBL/GenBank/DDBJ databases">
        <title>Ln-dependent methylotrophs.</title>
        <authorList>
            <person name="Tani A."/>
        </authorList>
    </citation>
    <scope>NUCLEOTIDE SEQUENCE [LARGE SCALE GENOMIC DNA]</scope>
    <source>
        <strain evidence="7 8">SM12</strain>
    </source>
</reference>
<evidence type="ECO:0000256" key="3">
    <source>
        <dbReference type="ARBA" id="ARBA00022692"/>
    </source>
</evidence>
<keyword evidence="5 6" id="KW-0472">Membrane</keyword>
<protein>
    <submittedName>
        <fullName evidence="7">Energy-coupling factor transporter transmembrane protein EcfT</fullName>
    </submittedName>
</protein>
<evidence type="ECO:0000313" key="7">
    <source>
        <dbReference type="EMBL" id="TRL39348.1"/>
    </source>
</evidence>
<dbReference type="GO" id="GO:0005886">
    <property type="term" value="C:plasma membrane"/>
    <property type="evidence" value="ECO:0007669"/>
    <property type="project" value="UniProtKB-ARBA"/>
</dbReference>
<feature type="transmembrane region" description="Helical" evidence="6">
    <location>
        <begin position="68"/>
        <end position="84"/>
    </location>
</feature>
<dbReference type="InterPro" id="IPR003339">
    <property type="entry name" value="ABC/ECF_trnsptr_transmembrane"/>
</dbReference>
<dbReference type="CDD" id="cd16914">
    <property type="entry name" value="EcfT"/>
    <property type="match status" value="1"/>
</dbReference>
<gene>
    <name evidence="7" type="ORF">FNA46_09375</name>
</gene>
<comment type="caution">
    <text evidence="7">The sequence shown here is derived from an EMBL/GenBank/DDBJ whole genome shotgun (WGS) entry which is preliminary data.</text>
</comment>
<evidence type="ECO:0000256" key="1">
    <source>
        <dbReference type="ARBA" id="ARBA00004141"/>
    </source>
</evidence>
<sequence length="201" mass="21048">MLNSLHVAGNTLMHRLPAGLKLAALALASLALFFVQSALPLALAAILTGTLYLRLGLSAGEALRRVRPVLITIGLFGLLNVVLVSPEEALSSTLRLLAILFLAASVTASTALADVMAVLTRLCLPLEGLGLLKASDVGLAVGLVLRFVPEIAARHAALKEAHRARGLPVKLHRMLAPLIISTLRDADSIAEAIDARGIRGQ</sequence>
<dbReference type="Pfam" id="PF02361">
    <property type="entry name" value="CbiQ"/>
    <property type="match status" value="1"/>
</dbReference>
<evidence type="ECO:0000256" key="6">
    <source>
        <dbReference type="SAM" id="Phobius"/>
    </source>
</evidence>
<keyword evidence="4 6" id="KW-1133">Transmembrane helix</keyword>
<dbReference type="Proteomes" id="UP000316801">
    <property type="component" value="Unassembled WGS sequence"/>
</dbReference>
<dbReference type="RefSeq" id="WP_143124927.1">
    <property type="nucleotide sequence ID" value="NZ_VJMG01000021.1"/>
</dbReference>
<keyword evidence="8" id="KW-1185">Reference proteome</keyword>
<proteinExistence type="inferred from homology"/>